<reference evidence="2" key="1">
    <citation type="submission" date="2021-02" db="EMBL/GenBank/DDBJ databases">
        <authorList>
            <person name="Dougan E. K."/>
            <person name="Rhodes N."/>
            <person name="Thang M."/>
            <person name="Chan C."/>
        </authorList>
    </citation>
    <scope>NUCLEOTIDE SEQUENCE</scope>
</reference>
<dbReference type="AlphaFoldDB" id="A0A813B689"/>
<organism evidence="2 3">
    <name type="scientific">Symbiodinium necroappetens</name>
    <dbReference type="NCBI Taxonomy" id="1628268"/>
    <lineage>
        <taxon>Eukaryota</taxon>
        <taxon>Sar</taxon>
        <taxon>Alveolata</taxon>
        <taxon>Dinophyceae</taxon>
        <taxon>Suessiales</taxon>
        <taxon>Symbiodiniaceae</taxon>
        <taxon>Symbiodinium</taxon>
    </lineage>
</organism>
<name>A0A813B689_9DINO</name>
<comment type="caution">
    <text evidence="2">The sequence shown here is derived from an EMBL/GenBank/DDBJ whole genome shotgun (WGS) entry which is preliminary data.</text>
</comment>
<feature type="region of interest" description="Disordered" evidence="1">
    <location>
        <begin position="1"/>
        <end position="61"/>
    </location>
</feature>
<evidence type="ECO:0000313" key="3">
    <source>
        <dbReference type="Proteomes" id="UP000601435"/>
    </source>
</evidence>
<sequence length="277" mass="30261">MAGDSPSSGSTASHDHCKDERSPGSSLLQSPHGPSDDGDASTTEPNSDDGGKQSHAGHKNASAPEELGALQAELNSQSCFVGQLKPQSFPPTTVVAPSTMMDRINCNRVEFRKRSVLGRSTRCCASCGLLELPGEIDFYHLLGARQFSRLRVACARFASYEVLVKNLLADACRPDVVWSNYILSWAPVGPRPVSERRRCPKWTNAVLRKQMVRDFAVVSASRSLRWLLRGQRQWKFYAPECIQSFKTVLATLCLSDDRAIATAAECTAGKADRMNAA</sequence>
<dbReference type="Proteomes" id="UP000601435">
    <property type="component" value="Unassembled WGS sequence"/>
</dbReference>
<protein>
    <submittedName>
        <fullName evidence="2">Uncharacterized protein</fullName>
    </submittedName>
</protein>
<evidence type="ECO:0000256" key="1">
    <source>
        <dbReference type="SAM" id="MobiDB-lite"/>
    </source>
</evidence>
<accession>A0A813B689</accession>
<keyword evidence="3" id="KW-1185">Reference proteome</keyword>
<proteinExistence type="predicted"/>
<evidence type="ECO:0000313" key="2">
    <source>
        <dbReference type="EMBL" id="CAE7894263.1"/>
    </source>
</evidence>
<dbReference type="OrthoDB" id="10577357at2759"/>
<feature type="compositionally biased region" description="Polar residues" evidence="1">
    <location>
        <begin position="1"/>
        <end position="12"/>
    </location>
</feature>
<feature type="compositionally biased region" description="Basic and acidic residues" evidence="1">
    <location>
        <begin position="13"/>
        <end position="22"/>
    </location>
</feature>
<gene>
    <name evidence="2" type="ORF">SNEC2469_LOCUS29880</name>
</gene>
<dbReference type="EMBL" id="CAJNJA010068252">
    <property type="protein sequence ID" value="CAE7894263.1"/>
    <property type="molecule type" value="Genomic_DNA"/>
</dbReference>